<reference evidence="10 11" key="1">
    <citation type="submission" date="2017-05" db="EMBL/GenBank/DDBJ databases">
        <title>Functional genome analysis of Paenibacillus pasadenensis strain R16: insights on endophytic life style and antifungal activity.</title>
        <authorList>
            <person name="Passera A."/>
            <person name="Marcolungo L."/>
            <person name="Casati P."/>
            <person name="Brasca M."/>
            <person name="Quaglino F."/>
            <person name="Delledonne M."/>
        </authorList>
    </citation>
    <scope>NUCLEOTIDE SEQUENCE [LARGE SCALE GENOMIC DNA]</scope>
    <source>
        <strain evidence="10 11">R16</strain>
    </source>
</reference>
<keyword evidence="4 7" id="KW-0812">Transmembrane</keyword>
<accession>A0A2N5N6Q9</accession>
<dbReference type="Pfam" id="PF00528">
    <property type="entry name" value="BPD_transp_1"/>
    <property type="match status" value="1"/>
</dbReference>
<evidence type="ECO:0000256" key="8">
    <source>
        <dbReference type="SAM" id="MobiDB-lite"/>
    </source>
</evidence>
<comment type="subcellular location">
    <subcellularLocation>
        <location evidence="1 7">Cell membrane</location>
        <topology evidence="1 7">Multi-pass membrane protein</topology>
    </subcellularLocation>
</comment>
<feature type="compositionally biased region" description="Basic residues" evidence="8">
    <location>
        <begin position="40"/>
        <end position="49"/>
    </location>
</feature>
<dbReference type="Proteomes" id="UP000234789">
    <property type="component" value="Unassembled WGS sequence"/>
</dbReference>
<evidence type="ECO:0000313" key="10">
    <source>
        <dbReference type="EMBL" id="PLT46037.1"/>
    </source>
</evidence>
<feature type="region of interest" description="Disordered" evidence="8">
    <location>
        <begin position="30"/>
        <end position="50"/>
    </location>
</feature>
<evidence type="ECO:0000256" key="2">
    <source>
        <dbReference type="ARBA" id="ARBA00022448"/>
    </source>
</evidence>
<dbReference type="AlphaFoldDB" id="A0A2N5N6Q9"/>
<feature type="transmembrane region" description="Helical" evidence="7">
    <location>
        <begin position="229"/>
        <end position="252"/>
    </location>
</feature>
<dbReference type="CDD" id="cd06261">
    <property type="entry name" value="TM_PBP2"/>
    <property type="match status" value="1"/>
</dbReference>
<keyword evidence="5 7" id="KW-1133">Transmembrane helix</keyword>
<organism evidence="10 11">
    <name type="scientific">Paenibacillus pasadenensis</name>
    <dbReference type="NCBI Taxonomy" id="217090"/>
    <lineage>
        <taxon>Bacteria</taxon>
        <taxon>Bacillati</taxon>
        <taxon>Bacillota</taxon>
        <taxon>Bacilli</taxon>
        <taxon>Bacillales</taxon>
        <taxon>Paenibacillaceae</taxon>
        <taxon>Paenibacillus</taxon>
    </lineage>
</organism>
<keyword evidence="2 7" id="KW-0813">Transport</keyword>
<feature type="domain" description="ABC transmembrane type-1" evidence="9">
    <location>
        <begin position="107"/>
        <end position="295"/>
    </location>
</feature>
<dbReference type="InterPro" id="IPR000515">
    <property type="entry name" value="MetI-like"/>
</dbReference>
<evidence type="ECO:0000256" key="1">
    <source>
        <dbReference type="ARBA" id="ARBA00004651"/>
    </source>
</evidence>
<dbReference type="SUPFAM" id="SSF161098">
    <property type="entry name" value="MetI-like"/>
    <property type="match status" value="1"/>
</dbReference>
<evidence type="ECO:0000256" key="4">
    <source>
        <dbReference type="ARBA" id="ARBA00022692"/>
    </source>
</evidence>
<dbReference type="GO" id="GO:0005886">
    <property type="term" value="C:plasma membrane"/>
    <property type="evidence" value="ECO:0007669"/>
    <property type="project" value="UniProtKB-SubCell"/>
</dbReference>
<proteinExistence type="inferred from homology"/>
<protein>
    <submittedName>
        <fullName evidence="10">Pyrimidine ABC transporter, transmembrane component 2</fullName>
    </submittedName>
</protein>
<comment type="caution">
    <text evidence="10">The sequence shown here is derived from an EMBL/GenBank/DDBJ whole genome shotgun (WGS) entry which is preliminary data.</text>
</comment>
<dbReference type="PROSITE" id="PS50928">
    <property type="entry name" value="ABC_TM1"/>
    <property type="match status" value="1"/>
</dbReference>
<sequence length="312" mass="31761">MTPGADIEPKSATRSGASVSAAAAALEAAIPEAPTPSRQARPRAKRRLGSRSAASRLPELLLPLAAGLAVLALWQAELFHALLGLRTYQLPLPSAIAAAAAANAELLLRSAGVTLAEAWLGLAAGSLLGWLAAAAAVLRPALGRGALLLAAALSAVPIVALAPLFSLWLGDGIASRAGVAAVASLAPMALGSWRGLTSPSPAELDLMRSLGASKAAEFRKLRLPSSLPYTLTALKINAAASLIAAIVSEFFFASRGLGYLLSNSVKIARMPLGWACIAVAAAAGIASYGLLQLAERRLLHGRPDGADSKQAR</sequence>
<keyword evidence="3" id="KW-1003">Cell membrane</keyword>
<dbReference type="GO" id="GO:0055085">
    <property type="term" value="P:transmembrane transport"/>
    <property type="evidence" value="ECO:0007669"/>
    <property type="project" value="InterPro"/>
</dbReference>
<name>A0A2N5N6Q9_9BACL</name>
<comment type="similarity">
    <text evidence="7">Belongs to the binding-protein-dependent transport system permease family.</text>
</comment>
<gene>
    <name evidence="10" type="ORF">B8V81_4468</name>
</gene>
<dbReference type="EMBL" id="NFEZ01000004">
    <property type="protein sequence ID" value="PLT46037.1"/>
    <property type="molecule type" value="Genomic_DNA"/>
</dbReference>
<evidence type="ECO:0000256" key="6">
    <source>
        <dbReference type="ARBA" id="ARBA00023136"/>
    </source>
</evidence>
<keyword evidence="11" id="KW-1185">Reference proteome</keyword>
<keyword evidence="6 7" id="KW-0472">Membrane</keyword>
<dbReference type="InterPro" id="IPR035906">
    <property type="entry name" value="MetI-like_sf"/>
</dbReference>
<dbReference type="PANTHER" id="PTHR30151:SF20">
    <property type="entry name" value="ABC TRANSPORTER PERMEASE PROTEIN HI_0355-RELATED"/>
    <property type="match status" value="1"/>
</dbReference>
<evidence type="ECO:0000256" key="3">
    <source>
        <dbReference type="ARBA" id="ARBA00022475"/>
    </source>
</evidence>
<feature type="transmembrane region" description="Helical" evidence="7">
    <location>
        <begin position="118"/>
        <end position="138"/>
    </location>
</feature>
<evidence type="ECO:0000256" key="7">
    <source>
        <dbReference type="RuleBase" id="RU363032"/>
    </source>
</evidence>
<dbReference type="Gene3D" id="1.10.3720.10">
    <property type="entry name" value="MetI-like"/>
    <property type="match status" value="1"/>
</dbReference>
<evidence type="ECO:0000313" key="11">
    <source>
        <dbReference type="Proteomes" id="UP000234789"/>
    </source>
</evidence>
<feature type="transmembrane region" description="Helical" evidence="7">
    <location>
        <begin position="60"/>
        <end position="83"/>
    </location>
</feature>
<dbReference type="PANTHER" id="PTHR30151">
    <property type="entry name" value="ALKANE SULFONATE ABC TRANSPORTER-RELATED, MEMBRANE SUBUNIT"/>
    <property type="match status" value="1"/>
</dbReference>
<evidence type="ECO:0000259" key="9">
    <source>
        <dbReference type="PROSITE" id="PS50928"/>
    </source>
</evidence>
<feature type="transmembrane region" description="Helical" evidence="7">
    <location>
        <begin position="272"/>
        <end position="291"/>
    </location>
</feature>
<feature type="transmembrane region" description="Helical" evidence="7">
    <location>
        <begin position="145"/>
        <end position="167"/>
    </location>
</feature>
<dbReference type="RefSeq" id="WP_101809163.1">
    <property type="nucleotide sequence ID" value="NZ_NFEZ01000004.1"/>
</dbReference>
<evidence type="ECO:0000256" key="5">
    <source>
        <dbReference type="ARBA" id="ARBA00022989"/>
    </source>
</evidence>